<dbReference type="PRINTS" id="PR00134">
    <property type="entry name" value="GLHYDRLASE10"/>
</dbReference>
<name>A0A3M2LVZ1_9ACTN</name>
<feature type="signal peptide" evidence="11">
    <location>
        <begin position="1"/>
        <end position="28"/>
    </location>
</feature>
<evidence type="ECO:0000256" key="11">
    <source>
        <dbReference type="SAM" id="SignalP"/>
    </source>
</evidence>
<evidence type="ECO:0000256" key="2">
    <source>
        <dbReference type="ARBA" id="ARBA00007495"/>
    </source>
</evidence>
<dbReference type="InterPro" id="IPR017853">
    <property type="entry name" value="GH"/>
</dbReference>
<proteinExistence type="inferred from homology"/>
<dbReference type="PANTHER" id="PTHR31490">
    <property type="entry name" value="GLYCOSYL HYDROLASE"/>
    <property type="match status" value="1"/>
</dbReference>
<dbReference type="Gene3D" id="3.20.20.80">
    <property type="entry name" value="Glycosidases"/>
    <property type="match status" value="1"/>
</dbReference>
<dbReference type="GO" id="GO:0045493">
    <property type="term" value="P:xylan catabolic process"/>
    <property type="evidence" value="ECO:0007669"/>
    <property type="project" value="UniProtKB-KW"/>
</dbReference>
<feature type="domain" description="GH10" evidence="12">
    <location>
        <begin position="47"/>
        <end position="362"/>
    </location>
</feature>
<evidence type="ECO:0000256" key="7">
    <source>
        <dbReference type="ARBA" id="ARBA00023295"/>
    </source>
</evidence>
<evidence type="ECO:0000313" key="13">
    <source>
        <dbReference type="EMBL" id="RMI41547.1"/>
    </source>
</evidence>
<evidence type="ECO:0000256" key="1">
    <source>
        <dbReference type="ARBA" id="ARBA00000681"/>
    </source>
</evidence>
<sequence>MSPLVRRAAIAVTAGALLSGVAFVNAQAQETTGAAPAAEAEVVPDTGTQAATLREAASATGRFMGTAIADGRLNDPTYTNIASTEFSSVTAENVMKWESIQPNRDQYNFAGADRLMDFAAANGQQVWGHTLVWHSQLPGWVSNGGFGAEELDAIVQDHIGTVVGEYAGEIAYWDVVNEAFNEDGSLRQSVFLNTLGEGYIADAFRYADAADPSAKLCINDYNTEHTNAKSDAMYQLVSGLLAQGVPIDCVGFQMHLILDQYSASDIQSNLQRFADLGLEVVVTELDVRMDVPADQAKLDRQATQYADVVGACVAVDGCTGVTIWGFGDADSWVPDTFPGQGAALPWDDNYQPKPAYNGILEGFGATAD</sequence>
<dbReference type="InterPro" id="IPR031158">
    <property type="entry name" value="GH10_AS"/>
</dbReference>
<dbReference type="InterPro" id="IPR044846">
    <property type="entry name" value="GH10"/>
</dbReference>
<organism evidence="13 14">
    <name type="scientific">Streptomyces triticirhizae</name>
    <dbReference type="NCBI Taxonomy" id="2483353"/>
    <lineage>
        <taxon>Bacteria</taxon>
        <taxon>Bacillati</taxon>
        <taxon>Actinomycetota</taxon>
        <taxon>Actinomycetes</taxon>
        <taxon>Kitasatosporales</taxon>
        <taxon>Streptomycetaceae</taxon>
        <taxon>Streptomyces</taxon>
    </lineage>
</organism>
<comment type="similarity">
    <text evidence="2 10">Belongs to the glycosyl hydrolase 10 (cellulase F) family.</text>
</comment>
<feature type="active site" description="Nucleophile" evidence="9">
    <location>
        <position position="284"/>
    </location>
</feature>
<evidence type="ECO:0000256" key="8">
    <source>
        <dbReference type="ARBA" id="ARBA00023326"/>
    </source>
</evidence>
<evidence type="ECO:0000256" key="3">
    <source>
        <dbReference type="ARBA" id="ARBA00022651"/>
    </source>
</evidence>
<dbReference type="Proteomes" id="UP000278673">
    <property type="component" value="Unassembled WGS sequence"/>
</dbReference>
<dbReference type="Pfam" id="PF00331">
    <property type="entry name" value="Glyco_hydro_10"/>
    <property type="match status" value="1"/>
</dbReference>
<evidence type="ECO:0000256" key="6">
    <source>
        <dbReference type="ARBA" id="ARBA00023277"/>
    </source>
</evidence>
<evidence type="ECO:0000256" key="9">
    <source>
        <dbReference type="PROSITE-ProRule" id="PRU10061"/>
    </source>
</evidence>
<dbReference type="EC" id="3.2.1.8" evidence="10"/>
<keyword evidence="4 11" id="KW-0732">Signal</keyword>
<keyword evidence="8 10" id="KW-0624">Polysaccharide degradation</keyword>
<keyword evidence="6 10" id="KW-0119">Carbohydrate metabolism</keyword>
<dbReference type="EMBL" id="RFFJ01000044">
    <property type="protein sequence ID" value="RMI41547.1"/>
    <property type="molecule type" value="Genomic_DNA"/>
</dbReference>
<evidence type="ECO:0000259" key="12">
    <source>
        <dbReference type="PROSITE" id="PS51760"/>
    </source>
</evidence>
<dbReference type="SMART" id="SM00633">
    <property type="entry name" value="Glyco_10"/>
    <property type="match status" value="1"/>
</dbReference>
<comment type="caution">
    <text evidence="13">The sequence shown here is derived from an EMBL/GenBank/DDBJ whole genome shotgun (WGS) entry which is preliminary data.</text>
</comment>
<evidence type="ECO:0000256" key="5">
    <source>
        <dbReference type="ARBA" id="ARBA00022801"/>
    </source>
</evidence>
<comment type="catalytic activity">
    <reaction evidence="1 10">
        <text>Endohydrolysis of (1-&gt;4)-beta-D-xylosidic linkages in xylans.</text>
        <dbReference type="EC" id="3.2.1.8"/>
    </reaction>
</comment>
<dbReference type="SUPFAM" id="SSF51445">
    <property type="entry name" value="(Trans)glycosidases"/>
    <property type="match status" value="1"/>
</dbReference>
<reference evidence="13 14" key="1">
    <citation type="submission" date="2018-10" db="EMBL/GenBank/DDBJ databases">
        <title>Isolation, diversity and antifungal activity of actinobacteria from wheat.</title>
        <authorList>
            <person name="Han C."/>
        </authorList>
    </citation>
    <scope>NUCLEOTIDE SEQUENCE [LARGE SCALE GENOMIC DNA]</scope>
    <source>
        <strain evidence="13 14">NEAU-YY642</strain>
    </source>
</reference>
<dbReference type="AlphaFoldDB" id="A0A3M2LVZ1"/>
<keyword evidence="5 10" id="KW-0378">Hydrolase</keyword>
<keyword evidence="3 13" id="KW-0858">Xylan degradation</keyword>
<keyword evidence="7 10" id="KW-0326">Glycosidase</keyword>
<evidence type="ECO:0000313" key="14">
    <source>
        <dbReference type="Proteomes" id="UP000278673"/>
    </source>
</evidence>
<evidence type="ECO:0000256" key="4">
    <source>
        <dbReference type="ARBA" id="ARBA00022729"/>
    </source>
</evidence>
<keyword evidence="14" id="KW-1185">Reference proteome</keyword>
<dbReference type="GO" id="GO:0031176">
    <property type="term" value="F:endo-1,4-beta-xylanase activity"/>
    <property type="evidence" value="ECO:0007669"/>
    <property type="project" value="UniProtKB-EC"/>
</dbReference>
<accession>A0A3M2LVZ1</accession>
<gene>
    <name evidence="13" type="ORF">EBN88_10870</name>
</gene>
<evidence type="ECO:0000256" key="10">
    <source>
        <dbReference type="RuleBase" id="RU361174"/>
    </source>
</evidence>
<dbReference type="InterPro" id="IPR001000">
    <property type="entry name" value="GH10_dom"/>
</dbReference>
<dbReference type="PROSITE" id="PS51760">
    <property type="entry name" value="GH10_2"/>
    <property type="match status" value="1"/>
</dbReference>
<dbReference type="PROSITE" id="PS00591">
    <property type="entry name" value="GH10_1"/>
    <property type="match status" value="1"/>
</dbReference>
<dbReference type="PANTHER" id="PTHR31490:SF88">
    <property type="entry name" value="BETA-XYLANASE"/>
    <property type="match status" value="1"/>
</dbReference>
<dbReference type="RefSeq" id="WP_122183617.1">
    <property type="nucleotide sequence ID" value="NZ_RFFJ01000044.1"/>
</dbReference>
<feature type="chain" id="PRO_5018080138" description="Beta-xylanase" evidence="11">
    <location>
        <begin position="29"/>
        <end position="368"/>
    </location>
</feature>
<protein>
    <recommendedName>
        <fullName evidence="10">Beta-xylanase</fullName>
        <ecNumber evidence="10">3.2.1.8</ecNumber>
    </recommendedName>
</protein>